<dbReference type="Gene3D" id="3.20.20.70">
    <property type="entry name" value="Aldolase class I"/>
    <property type="match status" value="1"/>
</dbReference>
<dbReference type="InterPro" id="IPR058240">
    <property type="entry name" value="rSAM_sf"/>
</dbReference>
<dbReference type="GO" id="GO:0046872">
    <property type="term" value="F:metal ion binding"/>
    <property type="evidence" value="ECO:0007669"/>
    <property type="project" value="UniProtKB-KW"/>
</dbReference>
<dbReference type="SFLD" id="SFLDG01103">
    <property type="entry name" value="Uncharacterised_Radical_SAM_Su"/>
    <property type="match status" value="1"/>
</dbReference>
<dbReference type="EMBL" id="CABFNL010000002">
    <property type="protein sequence ID" value="VUA77905.1"/>
    <property type="molecule type" value="Genomic_DNA"/>
</dbReference>
<gene>
    <name evidence="7" type="ORF">NCTC11678_02537</name>
</gene>
<dbReference type="InterPro" id="IPR050377">
    <property type="entry name" value="Radical_SAM_PqqE_MftC-like"/>
</dbReference>
<dbReference type="SFLD" id="SFLDG01067">
    <property type="entry name" value="SPASM/twitch_domain_containing"/>
    <property type="match status" value="1"/>
</dbReference>
<dbReference type="SFLD" id="SFLDS00029">
    <property type="entry name" value="Radical_SAM"/>
    <property type="match status" value="1"/>
</dbReference>
<accession>A0A509AA48</accession>
<protein>
    <submittedName>
        <fullName evidence="7">Radical SAM protein</fullName>
    </submittedName>
</protein>
<sequence length="373" mass="41530">MDICLRLSGTISFILLQIRMCPRGFIGYANENQRTLYSFLPNLLVVAEGNNDAIQPCFDCSVISTELFESIEDGDIGIINNGNMIRVILSRRANYNTVLVTERCNNLCMFCSQPPKKSNDDWLLTQSALAIASFGLDGVVGVSGGEPLLYGDDFLHFIDFIIENSPDTALHVLTNGRKFADINFTQEVAKRGKKIKITFGIPLYSSRPLVHDHLVGSDGAFNETVKGLINAGNSGINIELRVIPTLANYTELDDIVEFVGRVFSNINQISLMGLESIGWARKNWSTIFIEHSSYSEKIMSAIDVAHKSGIPLTIFNYPLCHLPERAWELAAQSISDWKNYYPKECDECTQKSSCTGYFSSSTGRFLQPPRPIL</sequence>
<evidence type="ECO:0000259" key="6">
    <source>
        <dbReference type="Pfam" id="PF04055"/>
    </source>
</evidence>
<name>A0A509AA48_KLEPN</name>
<evidence type="ECO:0000256" key="1">
    <source>
        <dbReference type="ARBA" id="ARBA00001966"/>
    </source>
</evidence>
<dbReference type="GO" id="GO:0003824">
    <property type="term" value="F:catalytic activity"/>
    <property type="evidence" value="ECO:0007669"/>
    <property type="project" value="InterPro"/>
</dbReference>
<dbReference type="InterPro" id="IPR007197">
    <property type="entry name" value="rSAM"/>
</dbReference>
<feature type="domain" description="Radical SAM core" evidence="6">
    <location>
        <begin position="99"/>
        <end position="257"/>
    </location>
</feature>
<dbReference type="PANTHER" id="PTHR11228:SF7">
    <property type="entry name" value="PQQA PEPTIDE CYCLASE"/>
    <property type="match status" value="1"/>
</dbReference>
<keyword evidence="2" id="KW-0949">S-adenosyl-L-methionine</keyword>
<dbReference type="InterPro" id="IPR024032">
    <property type="entry name" value="rSAM_paired_HxsC"/>
</dbReference>
<dbReference type="CDD" id="cd01335">
    <property type="entry name" value="Radical_SAM"/>
    <property type="match status" value="1"/>
</dbReference>
<comment type="cofactor">
    <cofactor evidence="1">
        <name>[4Fe-4S] cluster</name>
        <dbReference type="ChEBI" id="CHEBI:49883"/>
    </cofactor>
</comment>
<keyword evidence="5" id="KW-0411">Iron-sulfur</keyword>
<keyword evidence="4" id="KW-0408">Iron</keyword>
<evidence type="ECO:0000256" key="2">
    <source>
        <dbReference type="ARBA" id="ARBA00022691"/>
    </source>
</evidence>
<organism evidence="7">
    <name type="scientific">Klebsiella pneumoniae</name>
    <dbReference type="NCBI Taxonomy" id="573"/>
    <lineage>
        <taxon>Bacteria</taxon>
        <taxon>Pseudomonadati</taxon>
        <taxon>Pseudomonadota</taxon>
        <taxon>Gammaproteobacteria</taxon>
        <taxon>Enterobacterales</taxon>
        <taxon>Enterobacteriaceae</taxon>
        <taxon>Klebsiella/Raoultella group</taxon>
        <taxon>Klebsiella</taxon>
        <taxon>Klebsiella pneumoniae complex</taxon>
    </lineage>
</organism>
<evidence type="ECO:0000256" key="4">
    <source>
        <dbReference type="ARBA" id="ARBA00023004"/>
    </source>
</evidence>
<dbReference type="InterPro" id="IPR013785">
    <property type="entry name" value="Aldolase_TIM"/>
</dbReference>
<keyword evidence="3" id="KW-0479">Metal-binding</keyword>
<dbReference type="PANTHER" id="PTHR11228">
    <property type="entry name" value="RADICAL SAM DOMAIN PROTEIN"/>
    <property type="match status" value="1"/>
</dbReference>
<reference evidence="7" key="1">
    <citation type="submission" date="2018-06" db="EMBL/GenBank/DDBJ databases">
        <authorList>
            <consortium name="Pathogen Informatics"/>
        </authorList>
    </citation>
    <scope>NUCLEOTIDE SEQUENCE</scope>
    <source>
        <strain evidence="7">NCTC11678</strain>
    </source>
</reference>
<evidence type="ECO:0000313" key="7">
    <source>
        <dbReference type="EMBL" id="VUA77905.1"/>
    </source>
</evidence>
<evidence type="ECO:0000256" key="3">
    <source>
        <dbReference type="ARBA" id="ARBA00022723"/>
    </source>
</evidence>
<dbReference type="NCBIfam" id="TIGR03977">
    <property type="entry name" value="rSAM_pair_HxsC"/>
    <property type="match status" value="1"/>
</dbReference>
<evidence type="ECO:0000256" key="5">
    <source>
        <dbReference type="ARBA" id="ARBA00023014"/>
    </source>
</evidence>
<dbReference type="SUPFAM" id="SSF102114">
    <property type="entry name" value="Radical SAM enzymes"/>
    <property type="match status" value="1"/>
</dbReference>
<dbReference type="GO" id="GO:0051536">
    <property type="term" value="F:iron-sulfur cluster binding"/>
    <property type="evidence" value="ECO:0007669"/>
    <property type="project" value="UniProtKB-KW"/>
</dbReference>
<dbReference type="AlphaFoldDB" id="A0A509AA48"/>
<dbReference type="Pfam" id="PF04055">
    <property type="entry name" value="Radical_SAM"/>
    <property type="match status" value="1"/>
</dbReference>
<proteinExistence type="predicted"/>